<keyword evidence="5" id="KW-0547">Nucleotide-binding</keyword>
<feature type="compositionally biased region" description="Polar residues" evidence="11">
    <location>
        <begin position="2114"/>
        <end position="2127"/>
    </location>
</feature>
<dbReference type="Gene3D" id="3.40.1110.10">
    <property type="entry name" value="Calcium-transporting ATPase, cytoplasmic domain N"/>
    <property type="match status" value="1"/>
</dbReference>
<evidence type="ECO:0000256" key="10">
    <source>
        <dbReference type="ARBA" id="ARBA00023136"/>
    </source>
</evidence>
<feature type="region of interest" description="Disordered" evidence="11">
    <location>
        <begin position="1977"/>
        <end position="2005"/>
    </location>
</feature>
<proteinExistence type="inferred from homology"/>
<evidence type="ECO:0000256" key="9">
    <source>
        <dbReference type="ARBA" id="ARBA00022989"/>
    </source>
</evidence>
<comment type="subcellular location">
    <subcellularLocation>
        <location evidence="1">Membrane</location>
        <topology evidence="1">Multi-pass membrane protein</topology>
    </subcellularLocation>
</comment>
<feature type="compositionally biased region" description="Polar residues" evidence="11">
    <location>
        <begin position="100"/>
        <end position="110"/>
    </location>
</feature>
<sequence length="2655" mass="294379">MSRRRRILTSRRSSPPFLLPPSSYYYDDLTTPLPAPFHDASSFLSIPSTCSHPKRSSPTSTIPESSSSSLSPPSVAESSDPPSSFSDFSPTHSSSSNPSKVNIRSHTCLQSDSSSPESHTSPATSRVSPPVSPSPPSPSTPPPTSSLPSSPSLLPSSVASLCSGDQVPLPLEITLMLLSSGLFFLFFSLFLWRMRKVHNEYTYENILQHSFKNSGQKKRLEICSSEKPLSGQLLSRSSGPSPPPLSSSPTTNSRGDGHQKQPSRRGQNTLNRRAPCDENRPRFSSLSGDHLSNEGGMKNRKILLASSSSFDEVDTTSPPPQIQRGYRRSRVGTLLHTGVYISVLGSLFLLLGLVTVESCIPVTASGKYWKQRASSYIALWTVVFVSLYGLQLFRSYLPWFFHLRCPLSQATSVSFCEDFSARYRKNKEKQNESKSKTPSATSTTRTITPRGKQSLRDRNEVGDPGCTPSDLLSRDKLRDVNGTGTAENVQEDNVSCVSFSEGQSPREEKEEESSTGDHEEVSFGGETEDWVSRTVSRVRHNVFAVALWLFFGVSRRSARSKKGRQQQVGMDSSPLPSRFVLSKVEEVLTGKSSFVPTRRASRLRYMSQASLKLPAETSSSKKQNAAGVLNGFEPDGLGKSPDHEPQSKPSNLSHSKGWQVDERYAAAPPERQKGMLSRVVFWQGRRFTYSPRTESFLLSKSELPPEERTGEALQLLLKKGGLSTSESTERLHQFGWNSVPVNLPRISHALKAEVLDPMFLFQFLLVCNSFYWRSYLASSIWACLAIYGIVSKVIVARTSQRKVQRLVEQGDKAPVSVLRFLGVYKSEANHKGEENTSKEEPRTSSERSTRPVSSHRTRRHVQVVQAKDLVPGDLVIISPGSYVPADLLLLEGGAVLDESELTGETKPIQKLPFCLRGGEGDSNTGRLSETENVSDAESDEERDDDANGRLVREKERQIPQSQRLDLKRKRKKNLRGSCFNLDNPELRSSILFAGTHVISVANEGAAPLDAQGIDPEEHSDKLRSQTEATTTEDPRVPEEELPKPSLASLSSSSTTLNSSVDRPPDESSDLTSSPPSSSSPSYSLALVVRTGNSTARGSLLRRTLFPSLFLFKYDSQLPAVFLIMLAYAAVIIGIIFKFSPNATGIAGWFYAMGSLSQLLPVWTPVLIAGAQAASAQRLQQMKNILTLAPQRIAVCGKVRVVCFDKTGTLTQQGMQFTGLLPTVPSSNPGPLPSGLQFSYEDRNACRNCDEVLHVPHLSPPSLSEPCKTSETPVCSSSSLSVPPTGKRNSCLYFAKHIQSITAFSASPTPSHAVCIGWPASTSNGGKRREESTLLPENYSYLCELGLSTCHALALRTSAPCHYTQLNLRKFQSTWKKGEMANAKDQEEQTKEKLTGGKKAMKTTKPGEEGDTGTDDLYLGSDLEKRILQATRWRLLEVYEGTSDHDNEDSTKDSDVFLRPMKKAGPSSSSCSSRTTKQTHTSRWMIPPHLYHTQEKLPPLLSACSVPHKTRPSLVPSSSSPFHHARQTPATTETMRRIPHASGFQQEGDRSTIEEELSSTFLPSELSYRQSLLEQGGAEVLHIFPFDYSLQRMSVLVKFSSRRNKEDEVSHSSGSPERGERIEDPSCVSSCSSCSSPMSLRKKYSTSHDRKDEVLLFCKGSYESIGPLCTKGLPVDFMDRCNELALQGFYVLALAYRPFENDSRSATEEETKDGPSQTKEKEKEEPLPVRSCDSSLPPSSHEIQGGLTPGEAMKEKSSNARHKANKTVEPGTPGLFPLRRESAENHLHFLCLVLFRNDVKPDAKEAIHQLKQGRVRPVMVTGDSVLTAISVAKVCGMTTVYTPSSSPLLSQRQQQAKTAKDENEDHDDMRHEHIPFFGTKETKGGRLLAVEEHENDQEKTKKKGETAKEGKREVEEESLLLRSPFSLISGDRDLETTSTEKNTQISVPPNPSPSSLPSSSTLSNQSYKAGRTLYKSDEETPKERLHHHHRHHHTMEIHLKEDAEESAGRERELAAKTGALLPLRGLRDHVYSGKNSTLPPLLIGEMRNPKDSSCGLIWRNAADREDVYSEFDVYKRFKSVQHTATESCTVHCDLAVTETIFNYLAETSYSSLMKKSESQYNPDRYSNGSREKPNHQSYSIPTSPAKRKTTHTDKTHERLHRRSLETGEVEPSEDLCEERARLLERGDFLGQKTRASERQAWCQTSTKAGREIAVGEGESHEAYPFQEGFSHNSNRVPCVPCQRSLPLLCWAVISSLLGSNRRQSHEISEKTKKGKRKQLEGHEKEEQDDEEKLLDLLLMRIRIFARMSPAGKRRVVLAYMRRGHVTCMCGDGGNDCAALRAAHAGVAFSKHSASILSPFTATSLNPTAVADLLKEGRCALATALSSYKFLIVYGVLLSMVKVILLIYGGGSCMSQAIYFLMDVAILLGMSKVMIRTRPKELLRNRTPTSSLLGPTTIVSVCLMLLINFLFLVLMYRQLRSMGLGVDLEYQANLPAQAWWMRSDTYEASSCSIWICMQLINTAFVFSLGGMFRERFYRNPALVIWTLAFQIFFLLITILPTSSLSCLMRINCTEERSQQLRIPFVPAWMARPVSGMPLYNPRGHNIFPLAWKVQLIGLSLTNITVNIVVAKFVFSAHFLKMLRSYTGCPGGSDFLAV</sequence>
<keyword evidence="3 12" id="KW-0812">Transmembrane</keyword>
<gene>
    <name evidence="14" type="ORF">CSUI_004563</name>
</gene>
<dbReference type="PANTHER" id="PTHR45630:SF11">
    <property type="entry name" value="CATION-TRANSPORTING P-TYPE ATPASE N-TERMINAL DOMAIN-CONTAINING PROTEIN"/>
    <property type="match status" value="1"/>
</dbReference>
<dbReference type="GO" id="GO:0019829">
    <property type="term" value="F:ATPase-coupled monoatomic cation transmembrane transporter activity"/>
    <property type="evidence" value="ECO:0007669"/>
    <property type="project" value="TreeGrafter"/>
</dbReference>
<feature type="transmembrane region" description="Helical" evidence="12">
    <location>
        <begin position="2389"/>
        <end position="2409"/>
    </location>
</feature>
<feature type="region of interest" description="Disordered" evidence="11">
    <location>
        <begin position="1510"/>
        <end position="1532"/>
    </location>
</feature>
<feature type="compositionally biased region" description="Polar residues" evidence="11">
    <location>
        <begin position="921"/>
        <end position="931"/>
    </location>
</feature>
<dbReference type="InterPro" id="IPR008250">
    <property type="entry name" value="ATPase_P-typ_transduc_dom_A_sf"/>
</dbReference>
<evidence type="ECO:0000256" key="8">
    <source>
        <dbReference type="ARBA" id="ARBA00022967"/>
    </source>
</evidence>
<feature type="compositionally biased region" description="Basic and acidic residues" evidence="11">
    <location>
        <begin position="830"/>
        <end position="849"/>
    </location>
</feature>
<dbReference type="Gene3D" id="1.20.1110.10">
    <property type="entry name" value="Calcium-transporting ATPase, transmembrane domain"/>
    <property type="match status" value="1"/>
</dbReference>
<feature type="region of interest" description="Disordered" evidence="11">
    <location>
        <begin position="612"/>
        <end position="659"/>
    </location>
</feature>
<feature type="region of interest" description="Disordered" evidence="11">
    <location>
        <begin position="1604"/>
        <end position="1627"/>
    </location>
</feature>
<dbReference type="InterPro" id="IPR001757">
    <property type="entry name" value="P_typ_ATPase"/>
</dbReference>
<dbReference type="RefSeq" id="XP_067923274.1">
    <property type="nucleotide sequence ID" value="XM_068064751.1"/>
</dbReference>
<dbReference type="InterPro" id="IPR023214">
    <property type="entry name" value="HAD_sf"/>
</dbReference>
<feature type="region of interest" description="Disordered" evidence="11">
    <location>
        <begin position="2261"/>
        <end position="2285"/>
    </location>
</feature>
<dbReference type="SUPFAM" id="SSF56784">
    <property type="entry name" value="HAD-like"/>
    <property type="match status" value="1"/>
</dbReference>
<feature type="region of interest" description="Disordered" evidence="11">
    <location>
        <begin position="1008"/>
        <end position="1082"/>
    </location>
</feature>
<keyword evidence="6" id="KW-0067">ATP-binding</keyword>
<evidence type="ECO:0000256" key="12">
    <source>
        <dbReference type="SAM" id="Phobius"/>
    </source>
</evidence>
<dbReference type="VEuPathDB" id="ToxoDB:CSUI_004563"/>
<feature type="region of interest" description="Disordered" evidence="11">
    <location>
        <begin position="1842"/>
        <end position="1871"/>
    </location>
</feature>
<feature type="compositionally biased region" description="Basic and acidic residues" evidence="11">
    <location>
        <begin position="945"/>
        <end position="957"/>
    </location>
</feature>
<accession>A0A2C6L0J0</accession>
<dbReference type="GO" id="GO:0005524">
    <property type="term" value="F:ATP binding"/>
    <property type="evidence" value="ECO:0007669"/>
    <property type="project" value="UniProtKB-KW"/>
</dbReference>
<feature type="compositionally biased region" description="Pro residues" evidence="11">
    <location>
        <begin position="130"/>
        <end position="145"/>
    </location>
</feature>
<feature type="transmembrane region" description="Helical" evidence="12">
    <location>
        <begin position="2540"/>
        <end position="2557"/>
    </location>
</feature>
<feature type="region of interest" description="Disordered" evidence="11">
    <location>
        <begin position="1890"/>
        <end position="1964"/>
    </location>
</feature>
<feature type="compositionally biased region" description="Basic and acidic residues" evidence="11">
    <location>
        <begin position="1032"/>
        <end position="1042"/>
    </location>
</feature>
<evidence type="ECO:0000256" key="11">
    <source>
        <dbReference type="SAM" id="MobiDB-lite"/>
    </source>
</evidence>
<feature type="compositionally biased region" description="Polar residues" evidence="11">
    <location>
        <begin position="482"/>
        <end position="503"/>
    </location>
</feature>
<dbReference type="NCBIfam" id="TIGR01494">
    <property type="entry name" value="ATPase_P-type"/>
    <property type="match status" value="1"/>
</dbReference>
<feature type="transmembrane region" description="Helical" evidence="12">
    <location>
        <begin position="334"/>
        <end position="356"/>
    </location>
</feature>
<dbReference type="Pfam" id="PF00122">
    <property type="entry name" value="E1-E2_ATPase"/>
    <property type="match status" value="1"/>
</dbReference>
<feature type="compositionally biased region" description="Basic and acidic residues" evidence="11">
    <location>
        <begin position="1857"/>
        <end position="1871"/>
    </location>
</feature>
<reference evidence="14 15" key="1">
    <citation type="journal article" date="2017" name="Int. J. Parasitol.">
        <title>The genome of the protozoan parasite Cystoisospora suis and a reverse vaccinology approach to identify vaccine candidates.</title>
        <authorList>
            <person name="Palmieri N."/>
            <person name="Shrestha A."/>
            <person name="Ruttkowski B."/>
            <person name="Beck T."/>
            <person name="Vogl C."/>
            <person name="Tomley F."/>
            <person name="Blake D.P."/>
            <person name="Joachim A."/>
        </authorList>
    </citation>
    <scope>NUCLEOTIDE SEQUENCE [LARGE SCALE GENOMIC DNA]</scope>
    <source>
        <strain evidence="14 15">Wien I</strain>
    </source>
</reference>
<feature type="compositionally biased region" description="Low complexity" evidence="11">
    <location>
        <begin position="230"/>
        <end position="239"/>
    </location>
</feature>
<feature type="compositionally biased region" description="Basic and acidic residues" evidence="11">
    <location>
        <begin position="1890"/>
        <end position="1913"/>
    </location>
</feature>
<dbReference type="PROSITE" id="PS00154">
    <property type="entry name" value="ATPASE_E1_E2"/>
    <property type="match status" value="1"/>
</dbReference>
<dbReference type="SUPFAM" id="SSF81660">
    <property type="entry name" value="Metal cation-transporting ATPase, ATP-binding domain N"/>
    <property type="match status" value="1"/>
</dbReference>
<feature type="compositionally biased region" description="Basic and acidic residues" evidence="11">
    <location>
        <begin position="1015"/>
        <end position="1024"/>
    </location>
</feature>
<feature type="region of interest" description="Disordered" evidence="11">
    <location>
        <begin position="912"/>
        <end position="969"/>
    </location>
</feature>
<keyword evidence="15" id="KW-1185">Reference proteome</keyword>
<feature type="transmembrane region" description="Helical" evidence="12">
    <location>
        <begin position="2510"/>
        <end position="2528"/>
    </location>
</feature>
<dbReference type="Gene3D" id="3.40.50.1000">
    <property type="entry name" value="HAD superfamily/HAD-like"/>
    <property type="match status" value="3"/>
</dbReference>
<dbReference type="InterPro" id="IPR023298">
    <property type="entry name" value="ATPase_P-typ_TM_dom_sf"/>
</dbReference>
<dbReference type="PANTHER" id="PTHR45630">
    <property type="entry name" value="CATION-TRANSPORTING ATPASE-RELATED"/>
    <property type="match status" value="1"/>
</dbReference>
<evidence type="ECO:0000313" key="15">
    <source>
        <dbReference type="Proteomes" id="UP000221165"/>
    </source>
</evidence>
<feature type="compositionally biased region" description="Basic and acidic residues" evidence="11">
    <location>
        <begin position="1993"/>
        <end position="2005"/>
    </location>
</feature>
<dbReference type="InterPro" id="IPR006544">
    <property type="entry name" value="P-type_TPase_V"/>
</dbReference>
<dbReference type="GO" id="GO:0046872">
    <property type="term" value="F:metal ion binding"/>
    <property type="evidence" value="ECO:0007669"/>
    <property type="project" value="UniProtKB-KW"/>
</dbReference>
<dbReference type="Gene3D" id="2.70.150.10">
    <property type="entry name" value="Calcium-transporting ATPase, cytoplasmic transduction domain A"/>
    <property type="match status" value="1"/>
</dbReference>
<feature type="compositionally biased region" description="Polar residues" evidence="11">
    <location>
        <begin position="647"/>
        <end position="656"/>
    </location>
</feature>
<feature type="region of interest" description="Disordered" evidence="11">
    <location>
        <begin position="42"/>
        <end position="152"/>
    </location>
</feature>
<evidence type="ECO:0000256" key="1">
    <source>
        <dbReference type="ARBA" id="ARBA00004141"/>
    </source>
</evidence>
<dbReference type="GO" id="GO:0016887">
    <property type="term" value="F:ATP hydrolysis activity"/>
    <property type="evidence" value="ECO:0007669"/>
    <property type="project" value="InterPro"/>
</dbReference>
<dbReference type="InterPro" id="IPR018303">
    <property type="entry name" value="ATPase_P-typ_P_site"/>
</dbReference>
<feature type="region of interest" description="Disordered" evidence="11">
    <location>
        <begin position="830"/>
        <end position="860"/>
    </location>
</feature>
<feature type="transmembrane region" description="Helical" evidence="12">
    <location>
        <begin position="2454"/>
        <end position="2474"/>
    </location>
</feature>
<feature type="region of interest" description="Disordered" evidence="11">
    <location>
        <begin position="230"/>
        <end position="294"/>
    </location>
</feature>
<dbReference type="SUPFAM" id="SSF81653">
    <property type="entry name" value="Calcium ATPase, transduction domain A"/>
    <property type="match status" value="1"/>
</dbReference>
<evidence type="ECO:0000256" key="4">
    <source>
        <dbReference type="ARBA" id="ARBA00022723"/>
    </source>
</evidence>
<feature type="transmembrane region" description="Helical" evidence="12">
    <location>
        <begin position="173"/>
        <end position="192"/>
    </location>
</feature>
<dbReference type="InterPro" id="IPR059000">
    <property type="entry name" value="ATPase_P-type_domA"/>
</dbReference>
<dbReference type="OrthoDB" id="289856at2759"/>
<feature type="transmembrane region" description="Helical" evidence="12">
    <location>
        <begin position="1148"/>
        <end position="1173"/>
    </location>
</feature>
<feature type="compositionally biased region" description="Low complexity" evidence="11">
    <location>
        <begin position="436"/>
        <end position="450"/>
    </location>
</feature>
<feature type="compositionally biased region" description="Basic residues" evidence="11">
    <location>
        <begin position="1983"/>
        <end position="1992"/>
    </location>
</feature>
<feature type="transmembrane region" description="Helical" evidence="12">
    <location>
        <begin position="2613"/>
        <end position="2632"/>
    </location>
</feature>
<feature type="region of interest" description="Disordered" evidence="11">
    <location>
        <begin position="1460"/>
        <end position="1480"/>
    </location>
</feature>
<feature type="region of interest" description="Disordered" evidence="11">
    <location>
        <begin position="1379"/>
        <end position="1415"/>
    </location>
</feature>
<evidence type="ECO:0000313" key="14">
    <source>
        <dbReference type="EMBL" id="PHJ21592.1"/>
    </source>
</evidence>
<feature type="compositionally biased region" description="Low complexity" evidence="11">
    <location>
        <begin position="1045"/>
        <end position="1059"/>
    </location>
</feature>
<feature type="compositionally biased region" description="Basic and acidic residues" evidence="11">
    <location>
        <begin position="1379"/>
        <end position="1394"/>
    </location>
</feature>
<feature type="transmembrane region" description="Helical" evidence="12">
    <location>
        <begin position="376"/>
        <end position="397"/>
    </location>
</feature>
<dbReference type="EMBL" id="MIGC01002147">
    <property type="protein sequence ID" value="PHJ21592.1"/>
    <property type="molecule type" value="Genomic_DNA"/>
</dbReference>
<feature type="region of interest" description="Disordered" evidence="11">
    <location>
        <begin position="427"/>
        <end position="525"/>
    </location>
</feature>
<feature type="compositionally biased region" description="Polar residues" evidence="11">
    <location>
        <begin position="1731"/>
        <end position="1741"/>
    </location>
</feature>
<keyword evidence="8" id="KW-1278">Translocase</keyword>
<dbReference type="InterPro" id="IPR023299">
    <property type="entry name" value="ATPase_P-typ_cyto_dom_N"/>
</dbReference>
<feature type="transmembrane region" description="Helical" evidence="12">
    <location>
        <begin position="778"/>
        <end position="795"/>
    </location>
</feature>
<feature type="compositionally biased region" description="Low complexity" evidence="11">
    <location>
        <begin position="1954"/>
        <end position="1964"/>
    </location>
</feature>
<feature type="compositionally biased region" description="Basic and acidic residues" evidence="11">
    <location>
        <begin position="1701"/>
        <end position="1726"/>
    </location>
</feature>
<feature type="compositionally biased region" description="Basic and acidic residues" evidence="11">
    <location>
        <begin position="2262"/>
        <end position="2284"/>
    </location>
</feature>
<feature type="compositionally biased region" description="Low complexity" evidence="11">
    <location>
        <begin position="1069"/>
        <end position="1082"/>
    </location>
</feature>
<keyword evidence="9 12" id="KW-1133">Transmembrane helix</keyword>
<feature type="compositionally biased region" description="Low complexity" evidence="11">
    <location>
        <begin position="56"/>
        <end position="99"/>
    </location>
</feature>
<keyword evidence="10 12" id="KW-0472">Membrane</keyword>
<dbReference type="Proteomes" id="UP000221165">
    <property type="component" value="Unassembled WGS sequence"/>
</dbReference>
<protein>
    <submittedName>
        <fullName evidence="14">E1-e2 atpase subfamily protein</fullName>
    </submittedName>
</protein>
<dbReference type="GO" id="GO:0140358">
    <property type="term" value="F:P-type transmembrane transporter activity"/>
    <property type="evidence" value="ECO:0007669"/>
    <property type="project" value="InterPro"/>
</dbReference>
<keyword evidence="7" id="KW-0460">Magnesium</keyword>
<evidence type="ECO:0000256" key="3">
    <source>
        <dbReference type="ARBA" id="ARBA00022692"/>
    </source>
</evidence>
<feature type="region of interest" description="Disordered" evidence="11">
    <location>
        <begin position="1701"/>
        <end position="1774"/>
    </location>
</feature>
<organism evidence="14 15">
    <name type="scientific">Cystoisospora suis</name>
    <dbReference type="NCBI Taxonomy" id="483139"/>
    <lineage>
        <taxon>Eukaryota</taxon>
        <taxon>Sar</taxon>
        <taxon>Alveolata</taxon>
        <taxon>Apicomplexa</taxon>
        <taxon>Conoidasida</taxon>
        <taxon>Coccidia</taxon>
        <taxon>Eucoccidiorida</taxon>
        <taxon>Eimeriorina</taxon>
        <taxon>Sarcocystidae</taxon>
        <taxon>Cystoisospora</taxon>
    </lineage>
</organism>
<evidence type="ECO:0000256" key="7">
    <source>
        <dbReference type="ARBA" id="ARBA00022842"/>
    </source>
</evidence>
<evidence type="ECO:0000259" key="13">
    <source>
        <dbReference type="Pfam" id="PF00122"/>
    </source>
</evidence>
<dbReference type="GeneID" id="94427962"/>
<keyword evidence="4" id="KW-0479">Metal-binding</keyword>
<evidence type="ECO:0000256" key="6">
    <source>
        <dbReference type="ARBA" id="ARBA00022840"/>
    </source>
</evidence>
<feature type="region of interest" description="Disordered" evidence="11">
    <location>
        <begin position="2114"/>
        <end position="2171"/>
    </location>
</feature>
<feature type="compositionally biased region" description="Acidic residues" evidence="11">
    <location>
        <begin position="932"/>
        <end position="944"/>
    </location>
</feature>
<dbReference type="GO" id="GO:0016020">
    <property type="term" value="C:membrane"/>
    <property type="evidence" value="ECO:0007669"/>
    <property type="project" value="UniProtKB-SubCell"/>
</dbReference>
<feature type="transmembrane region" description="Helical" evidence="12">
    <location>
        <begin position="1117"/>
        <end position="1136"/>
    </location>
</feature>
<feature type="domain" description="P-type ATPase A" evidence="13">
    <location>
        <begin position="859"/>
        <end position="922"/>
    </location>
</feature>
<evidence type="ECO:0000256" key="2">
    <source>
        <dbReference type="ARBA" id="ARBA00006000"/>
    </source>
</evidence>
<name>A0A2C6L0J0_9APIC</name>
<feature type="transmembrane region" description="Helical" evidence="12">
    <location>
        <begin position="2415"/>
        <end position="2433"/>
    </location>
</feature>
<comment type="caution">
    <text evidence="14">The sequence shown here is derived from an EMBL/GenBank/DDBJ whole genome shotgun (WGS) entry which is preliminary data.</text>
</comment>
<feature type="compositionally biased region" description="Polar residues" evidence="11">
    <location>
        <begin position="1935"/>
        <end position="1944"/>
    </location>
</feature>
<feature type="compositionally biased region" description="Low complexity" evidence="11">
    <location>
        <begin position="1842"/>
        <end position="1854"/>
    </location>
</feature>
<feature type="compositionally biased region" description="Low complexity" evidence="11">
    <location>
        <begin position="111"/>
        <end position="129"/>
    </location>
</feature>
<comment type="similarity">
    <text evidence="2">Belongs to the cation transport ATPase (P-type) (TC 3.A.3) family. Type V subfamily.</text>
</comment>
<feature type="compositionally biased region" description="Polar residues" evidence="11">
    <location>
        <begin position="42"/>
        <end position="51"/>
    </location>
</feature>
<dbReference type="SUPFAM" id="SSF81665">
    <property type="entry name" value="Calcium ATPase, transmembrane domain M"/>
    <property type="match status" value="1"/>
</dbReference>
<dbReference type="InterPro" id="IPR036412">
    <property type="entry name" value="HAD-like_sf"/>
</dbReference>
<evidence type="ECO:0000256" key="5">
    <source>
        <dbReference type="ARBA" id="ARBA00022741"/>
    </source>
</evidence>